<accession>X1GE24</accession>
<organism evidence="2">
    <name type="scientific">marine sediment metagenome</name>
    <dbReference type="NCBI Taxonomy" id="412755"/>
    <lineage>
        <taxon>unclassified sequences</taxon>
        <taxon>metagenomes</taxon>
        <taxon>ecological metagenomes</taxon>
    </lineage>
</organism>
<proteinExistence type="predicted"/>
<dbReference type="AlphaFoldDB" id="X1GE24"/>
<dbReference type="EMBL" id="BARU01022380">
    <property type="protein sequence ID" value="GAH56141.1"/>
    <property type="molecule type" value="Genomic_DNA"/>
</dbReference>
<sequence length="280" mass="32920">HYVKVSLATTEKWVNKYGKKGKLSSEFSKEKTPTGFSGFITLDGTFKSMKTKKKRPKSGIIKRGLLLAYDPIQKKSLAGAIVRVEDEEETAYFLQALKDWVPLPINYITIDFSKRLEAGVKQHFNETQILKCAFHAPQLLNRGILKELVKIKKDTLLAHIKEWNLIRARTIKIEKKNGQIRQPEFKFIDTKTAWQVYMKLRSIFSYKNFRKIKANFERFISSIPFKNWKGSEFFIVMCNNLFSKFSWSQKSIKYIEPKVYKAWRAVIREFRRNIESLKKS</sequence>
<name>X1GE24_9ZZZZ</name>
<comment type="caution">
    <text evidence="2">The sequence shown here is derived from an EMBL/GenBank/DDBJ whole genome shotgun (WGS) entry which is preliminary data.</text>
</comment>
<reference evidence="2" key="1">
    <citation type="journal article" date="2014" name="Front. Microbiol.">
        <title>High frequency of phylogenetically diverse reductive dehalogenase-homologous genes in deep subseafloor sedimentary metagenomes.</title>
        <authorList>
            <person name="Kawai M."/>
            <person name="Futagami T."/>
            <person name="Toyoda A."/>
            <person name="Takaki Y."/>
            <person name="Nishi S."/>
            <person name="Hori S."/>
            <person name="Arai W."/>
            <person name="Tsubouchi T."/>
            <person name="Morono Y."/>
            <person name="Uchiyama I."/>
            <person name="Ito T."/>
            <person name="Fujiyama A."/>
            <person name="Inagaki F."/>
            <person name="Takami H."/>
        </authorList>
    </citation>
    <scope>NUCLEOTIDE SEQUENCE</scope>
    <source>
        <strain evidence="2">Expedition CK06-06</strain>
    </source>
</reference>
<evidence type="ECO:0000313" key="2">
    <source>
        <dbReference type="EMBL" id="GAH56141.1"/>
    </source>
</evidence>
<protein>
    <recommendedName>
        <fullName evidence="1">Transposase IS204/IS1001/IS1096/IS1165 DDE domain-containing protein</fullName>
    </recommendedName>
</protein>
<dbReference type="InterPro" id="IPR002560">
    <property type="entry name" value="Transposase_DDE"/>
</dbReference>
<feature type="non-terminal residue" evidence="2">
    <location>
        <position position="1"/>
    </location>
</feature>
<evidence type="ECO:0000259" key="1">
    <source>
        <dbReference type="Pfam" id="PF01610"/>
    </source>
</evidence>
<dbReference type="Pfam" id="PF01610">
    <property type="entry name" value="DDE_Tnp_ISL3"/>
    <property type="match status" value="1"/>
</dbReference>
<gene>
    <name evidence="2" type="ORF">S03H2_36464</name>
</gene>
<feature type="domain" description="Transposase IS204/IS1001/IS1096/IS1165 DDE" evidence="1">
    <location>
        <begin position="81"/>
        <end position="223"/>
    </location>
</feature>
<feature type="non-terminal residue" evidence="2">
    <location>
        <position position="280"/>
    </location>
</feature>